<accession>A0A6A5A6K8</accession>
<feature type="transmembrane region" description="Helical" evidence="8">
    <location>
        <begin position="197"/>
        <end position="215"/>
    </location>
</feature>
<sequence>MTVRQLLLVGCGLLVANAKHIVSNPVMLLLSYGAHTMAQPPAHVVGITIAPNAEPLAVPASELNNSVVLLLSAGIRDVMTMKSLAVPPAIRTNEIVVDDTDLDLLRPPQSKVHAISGITAALSIVSGAFVAILGFKMRRLAALLCGFAVGGLSCYALATTVLFSDPSSIVLGAWLSFLVGGLLVGVICMLVEQVGNFVVGASGGASMTILIHISFNYLGSPSNPNAALYIFGAILSLTLGLVAVLMGKPLLIVATGLTGALEFVWGIGYFVGQYPCVIALPRTQYLTGGAWHYDNPSAWWVYLSASLAVAIVGIGLQFAVTAVDAPPKKPQDLHHATRKSGHRDVLGPPDAHRHTHRINDDAIELVEITYSRHGRFSRTLEDDLERNPHRYGEGMEPVTETAFVTIRTPRNMHDHEHRLQH</sequence>
<evidence type="ECO:0000256" key="5">
    <source>
        <dbReference type="ARBA" id="ARBA00023136"/>
    </source>
</evidence>
<feature type="chain" id="PRO_5025370247" description="Transmembrane protein 198" evidence="9">
    <location>
        <begin position="19"/>
        <end position="421"/>
    </location>
</feature>
<dbReference type="EMBL" id="VJMI01014396">
    <property type="protein sequence ID" value="KAF0742965.1"/>
    <property type="molecule type" value="Genomic_DNA"/>
</dbReference>
<keyword evidence="5 8" id="KW-0472">Membrane</keyword>
<comment type="subcellular location">
    <subcellularLocation>
        <location evidence="1">Membrane</location>
        <topology evidence="1">Multi-pass membrane protein</topology>
    </subcellularLocation>
</comment>
<feature type="signal peptide" evidence="9">
    <location>
        <begin position="1"/>
        <end position="18"/>
    </location>
</feature>
<feature type="transmembrane region" description="Helical" evidence="8">
    <location>
        <begin position="169"/>
        <end position="190"/>
    </location>
</feature>
<dbReference type="PANTHER" id="PTHR31247:SF5">
    <property type="entry name" value="DUF4203 DOMAIN-CONTAINING PROTEIN"/>
    <property type="match status" value="1"/>
</dbReference>
<feature type="domain" description="TM7S3/TM198-like" evidence="10">
    <location>
        <begin position="121"/>
        <end position="318"/>
    </location>
</feature>
<evidence type="ECO:0000256" key="8">
    <source>
        <dbReference type="SAM" id="Phobius"/>
    </source>
</evidence>
<proteinExistence type="inferred from homology"/>
<keyword evidence="3 8" id="KW-0812">Transmembrane</keyword>
<evidence type="ECO:0000256" key="3">
    <source>
        <dbReference type="ARBA" id="ARBA00022692"/>
    </source>
</evidence>
<dbReference type="GO" id="GO:0005886">
    <property type="term" value="C:plasma membrane"/>
    <property type="evidence" value="ECO:0007669"/>
    <property type="project" value="TreeGrafter"/>
</dbReference>
<dbReference type="PANTHER" id="PTHR31247">
    <property type="entry name" value="TRANSMEMBRANE PROTEIN 198 FAMILY MEMBER"/>
    <property type="match status" value="1"/>
</dbReference>
<evidence type="ECO:0000256" key="6">
    <source>
        <dbReference type="ARBA" id="ARBA00049737"/>
    </source>
</evidence>
<gene>
    <name evidence="11" type="ORF">AaE_008573</name>
</gene>
<name>A0A6A5A6K8_APHAT</name>
<evidence type="ECO:0000256" key="9">
    <source>
        <dbReference type="SAM" id="SignalP"/>
    </source>
</evidence>
<evidence type="ECO:0000313" key="11">
    <source>
        <dbReference type="EMBL" id="KAF0742965.1"/>
    </source>
</evidence>
<protein>
    <recommendedName>
        <fullName evidence="6">Transmembrane protein 198</fullName>
    </recommendedName>
</protein>
<dbReference type="Pfam" id="PF13886">
    <property type="entry name" value="TM7S3_TM198"/>
    <property type="match status" value="1"/>
</dbReference>
<dbReference type="VEuPathDB" id="FungiDB:H257_04319"/>
<evidence type="ECO:0000313" key="12">
    <source>
        <dbReference type="Proteomes" id="UP000469452"/>
    </source>
</evidence>
<dbReference type="InterPro" id="IPR025256">
    <property type="entry name" value="TM7S3/TM198-like_dom"/>
</dbReference>
<evidence type="ECO:0000256" key="1">
    <source>
        <dbReference type="ARBA" id="ARBA00004141"/>
    </source>
</evidence>
<comment type="similarity">
    <text evidence="2">Belongs to the TMEM198 family.</text>
</comment>
<feature type="transmembrane region" description="Helical" evidence="8">
    <location>
        <begin position="250"/>
        <end position="271"/>
    </location>
</feature>
<evidence type="ECO:0000256" key="4">
    <source>
        <dbReference type="ARBA" id="ARBA00022989"/>
    </source>
</evidence>
<feature type="region of interest" description="Disordered" evidence="7">
    <location>
        <begin position="329"/>
        <end position="353"/>
    </location>
</feature>
<keyword evidence="9" id="KW-0732">Signal</keyword>
<reference evidence="11 12" key="1">
    <citation type="submission" date="2019-06" db="EMBL/GenBank/DDBJ databases">
        <title>Genomics analysis of Aphanomyces spp. identifies a new class of oomycete effector associated with host adaptation.</title>
        <authorList>
            <person name="Gaulin E."/>
        </authorList>
    </citation>
    <scope>NUCLEOTIDE SEQUENCE [LARGE SCALE GENOMIC DNA]</scope>
    <source>
        <strain evidence="11 12">E</strain>
    </source>
</reference>
<feature type="transmembrane region" description="Helical" evidence="8">
    <location>
        <begin position="299"/>
        <end position="320"/>
    </location>
</feature>
<dbReference type="AlphaFoldDB" id="A0A6A5A6K8"/>
<evidence type="ECO:0000256" key="7">
    <source>
        <dbReference type="SAM" id="MobiDB-lite"/>
    </source>
</evidence>
<evidence type="ECO:0000259" key="10">
    <source>
        <dbReference type="Pfam" id="PF13886"/>
    </source>
</evidence>
<feature type="transmembrane region" description="Helical" evidence="8">
    <location>
        <begin position="112"/>
        <end position="133"/>
    </location>
</feature>
<dbReference type="InterPro" id="IPR040236">
    <property type="entry name" value="TMEM198"/>
</dbReference>
<feature type="transmembrane region" description="Helical" evidence="8">
    <location>
        <begin position="227"/>
        <end position="245"/>
    </location>
</feature>
<evidence type="ECO:0000256" key="2">
    <source>
        <dbReference type="ARBA" id="ARBA00006244"/>
    </source>
</evidence>
<comment type="caution">
    <text evidence="11">The sequence shown here is derived from an EMBL/GenBank/DDBJ whole genome shotgun (WGS) entry which is preliminary data.</text>
</comment>
<organism evidence="11 12">
    <name type="scientific">Aphanomyces astaci</name>
    <name type="common">Crayfish plague agent</name>
    <dbReference type="NCBI Taxonomy" id="112090"/>
    <lineage>
        <taxon>Eukaryota</taxon>
        <taxon>Sar</taxon>
        <taxon>Stramenopiles</taxon>
        <taxon>Oomycota</taxon>
        <taxon>Saprolegniomycetes</taxon>
        <taxon>Saprolegniales</taxon>
        <taxon>Verrucalvaceae</taxon>
        <taxon>Aphanomyces</taxon>
    </lineage>
</organism>
<dbReference type="Proteomes" id="UP000469452">
    <property type="component" value="Unassembled WGS sequence"/>
</dbReference>
<feature type="transmembrane region" description="Helical" evidence="8">
    <location>
        <begin position="140"/>
        <end position="163"/>
    </location>
</feature>
<keyword evidence="4 8" id="KW-1133">Transmembrane helix</keyword>